<evidence type="ECO:0000256" key="2">
    <source>
        <dbReference type="ARBA" id="ARBA00023277"/>
    </source>
</evidence>
<keyword evidence="1" id="KW-0521">NADP</keyword>
<organism evidence="4 5">
    <name type="scientific">Allosediminivita pacifica</name>
    <dbReference type="NCBI Taxonomy" id="1267769"/>
    <lineage>
        <taxon>Bacteria</taxon>
        <taxon>Pseudomonadati</taxon>
        <taxon>Pseudomonadota</taxon>
        <taxon>Alphaproteobacteria</taxon>
        <taxon>Rhodobacterales</taxon>
        <taxon>Paracoccaceae</taxon>
        <taxon>Allosediminivita</taxon>
    </lineage>
</organism>
<dbReference type="CDD" id="cd08946">
    <property type="entry name" value="SDR_e"/>
    <property type="match status" value="1"/>
</dbReference>
<feature type="domain" description="NAD-dependent epimerase/dehydratase" evidence="3">
    <location>
        <begin position="3"/>
        <end position="234"/>
    </location>
</feature>
<dbReference type="Pfam" id="PF01370">
    <property type="entry name" value="Epimerase"/>
    <property type="match status" value="1"/>
</dbReference>
<evidence type="ECO:0000313" key="4">
    <source>
        <dbReference type="EMBL" id="PTX46249.1"/>
    </source>
</evidence>
<dbReference type="Gene3D" id="3.40.50.720">
    <property type="entry name" value="NAD(P)-binding Rossmann-like Domain"/>
    <property type="match status" value="1"/>
</dbReference>
<reference evidence="4 5" key="1">
    <citation type="submission" date="2018-04" db="EMBL/GenBank/DDBJ databases">
        <title>Genomic Encyclopedia of Archaeal and Bacterial Type Strains, Phase II (KMG-II): from individual species to whole genera.</title>
        <authorList>
            <person name="Goeker M."/>
        </authorList>
    </citation>
    <scope>NUCLEOTIDE SEQUENCE [LARGE SCALE GENOMIC DNA]</scope>
    <source>
        <strain evidence="4 5">DSM 29329</strain>
    </source>
</reference>
<dbReference type="InterPro" id="IPR001509">
    <property type="entry name" value="Epimerase_deHydtase"/>
</dbReference>
<dbReference type="InterPro" id="IPR036291">
    <property type="entry name" value="NAD(P)-bd_dom_sf"/>
</dbReference>
<dbReference type="SUPFAM" id="SSF51735">
    <property type="entry name" value="NAD(P)-binding Rossmann-fold domains"/>
    <property type="match status" value="1"/>
</dbReference>
<keyword evidence="5" id="KW-1185">Reference proteome</keyword>
<dbReference type="OrthoDB" id="7209874at2"/>
<dbReference type="AlphaFoldDB" id="A0A2T6AR04"/>
<dbReference type="Proteomes" id="UP000244069">
    <property type="component" value="Unassembled WGS sequence"/>
</dbReference>
<comment type="caution">
    <text evidence="4">The sequence shown here is derived from an EMBL/GenBank/DDBJ whole genome shotgun (WGS) entry which is preliminary data.</text>
</comment>
<gene>
    <name evidence="4" type="ORF">C8N44_11732</name>
</gene>
<dbReference type="RefSeq" id="WP_158274053.1">
    <property type="nucleotide sequence ID" value="NZ_BMEZ01000018.1"/>
</dbReference>
<dbReference type="EMBL" id="QBKN01000017">
    <property type="protein sequence ID" value="PTX46249.1"/>
    <property type="molecule type" value="Genomic_DNA"/>
</dbReference>
<name>A0A2T6AR04_9RHOB</name>
<evidence type="ECO:0000256" key="1">
    <source>
        <dbReference type="ARBA" id="ARBA00022857"/>
    </source>
</evidence>
<sequence>MTILVTGAGGFLGQNLRDALTARSLPHVALNDRPLTGGTTELADVRDRAALASVLDRHGVTAIIHAAAVTLAPGSRLTDVETAFDVNTLSTAILLEEARRAGVTRFVYPSSTAVYGAALYDDAPVDEATPPRPTSTYGYTKLASERLVAETAASFGLSCIRARITALFGPHERETATRDLMSLPFQLARSALSDTPVTLPHDHARDWTSARDVAEALVQLATTPDPGHDLYNLGLGKAWSPVILARALADLRPGWRWDQATPHAGLTFPDDPAAPRQPLLSDRYRVDFGAAFRTPEEACADYVDWLRDTAPAPQPGYAP</sequence>
<evidence type="ECO:0000313" key="5">
    <source>
        <dbReference type="Proteomes" id="UP000244069"/>
    </source>
</evidence>
<protein>
    <submittedName>
        <fullName evidence="4">UDP-glucose 4-epimerase</fullName>
    </submittedName>
</protein>
<dbReference type="PANTHER" id="PTHR43103">
    <property type="entry name" value="NUCLEOSIDE-DIPHOSPHATE-SUGAR EPIMERASE"/>
    <property type="match status" value="1"/>
</dbReference>
<evidence type="ECO:0000259" key="3">
    <source>
        <dbReference type="Pfam" id="PF01370"/>
    </source>
</evidence>
<accession>A0A2T6AR04</accession>
<keyword evidence="2" id="KW-0119">Carbohydrate metabolism</keyword>
<proteinExistence type="predicted"/>
<dbReference type="PANTHER" id="PTHR43103:SF3">
    <property type="entry name" value="ADP-L-GLYCERO-D-MANNO-HEPTOSE-6-EPIMERASE"/>
    <property type="match status" value="1"/>
</dbReference>